<protein>
    <recommendedName>
        <fullName evidence="2">Alpha glucuronidase N-terminal domain-containing protein</fullName>
    </recommendedName>
</protein>
<reference evidence="1" key="1">
    <citation type="submission" date="2017-02" db="EMBL/GenBank/DDBJ databases">
        <title>Delving into the versatile metabolic prowess of the omnipresent phylum Bacteroidetes.</title>
        <authorList>
            <person name="Nobu M.K."/>
            <person name="Mei R."/>
            <person name="Narihiro T."/>
            <person name="Kuroda K."/>
            <person name="Liu W.-T."/>
        </authorList>
    </citation>
    <scope>NUCLEOTIDE SEQUENCE</scope>
    <source>
        <strain evidence="1">ADurb.Bin276</strain>
    </source>
</reference>
<evidence type="ECO:0000313" key="1">
    <source>
        <dbReference type="EMBL" id="OQA57115.1"/>
    </source>
</evidence>
<evidence type="ECO:0008006" key="2">
    <source>
        <dbReference type="Google" id="ProtNLM"/>
    </source>
</evidence>
<gene>
    <name evidence="1" type="ORF">BWY41_01352</name>
</gene>
<dbReference type="Proteomes" id="UP000485569">
    <property type="component" value="Unassembled WGS sequence"/>
</dbReference>
<organism evidence="1">
    <name type="scientific">Candidatus Atribacter allofermentans</name>
    <dbReference type="NCBI Taxonomy" id="1852833"/>
    <lineage>
        <taxon>Bacteria</taxon>
        <taxon>Pseudomonadati</taxon>
        <taxon>Atribacterota</taxon>
        <taxon>Atribacteria</taxon>
        <taxon>Atribacterales</taxon>
        <taxon>Atribacteraceae</taxon>
        <taxon>Atribacter</taxon>
    </lineage>
</organism>
<dbReference type="AlphaFoldDB" id="A0A1V5SRK5"/>
<name>A0A1V5SRK5_9BACT</name>
<comment type="caution">
    <text evidence="1">The sequence shown here is derived from an EMBL/GenBank/DDBJ whole genome shotgun (WGS) entry which is preliminary data.</text>
</comment>
<accession>A0A1V5SRK5</accession>
<dbReference type="EMBL" id="MWBQ01000097">
    <property type="protein sequence ID" value="OQA57115.1"/>
    <property type="molecule type" value="Genomic_DNA"/>
</dbReference>
<sequence>MSPSLPFLRIPKTAQLVVVTDLEQESFPVIHLKKLFPGRDFVVVSPRDFKIGDWKKADKNFEGFIYLEEKENQLFPAKQPSENKIQLLEDGFQIQTVKWQEIPLILLLGGGRPGLIYAVNELSQKILSYQGEEIIIPKIDLEQSPLLPYRLLWTWDHSTNWYLEQVGIQEIGAMNYYSKPPEGFLEDYFRLIDFMSLNRIGGVTIYGFLRDCHGGIEAAQKLCKYAAERGVRILPGVGINAYGGIYWEGNHRYNLTQWLRQRPELKAVLGAPAAFSIPDLPPLWFPENQYTDTACPSKPENARYHEEAIAWLAETFMIGGINFETGDYGVCQCEECSRRRKENSTWSLQDMALLYPRLFSAARNQRQDLWLVSEAYWDNLLNRQVLQSLEELPDEAIYQFCFNRSYWPRLKTDLTKEYVQGLPRSKNIFRTHMGSQWNRERYELVADRFAEMMQLAFKSGMKGATIFGEVSAFSVVNEVNYLAFARFGYQPTLTWEKFIEKDLSPLFGGKLATEIYLRLLTVPSQKAILDQAIGEAREMSRSLSGEQYRRWIWLQNRLMQKKAMTVD</sequence>
<proteinExistence type="predicted"/>